<name>A0A9P6IFD7_9PEZI</name>
<dbReference type="RefSeq" id="XP_038747121.1">
    <property type="nucleotide sequence ID" value="XM_038887514.1"/>
</dbReference>
<keyword evidence="1" id="KW-0472">Membrane</keyword>
<evidence type="ECO:0000313" key="2">
    <source>
        <dbReference type="EMBL" id="KAF9877660.1"/>
    </source>
</evidence>
<keyword evidence="1" id="KW-1133">Transmembrane helix</keyword>
<dbReference type="AlphaFoldDB" id="A0A9P6IFD7"/>
<dbReference type="OrthoDB" id="2157530at2759"/>
<evidence type="ECO:0000256" key="1">
    <source>
        <dbReference type="SAM" id="Phobius"/>
    </source>
</evidence>
<dbReference type="InterPro" id="IPR052895">
    <property type="entry name" value="HetReg/Transcr_Mod"/>
</dbReference>
<proteinExistence type="predicted"/>
<dbReference type="Pfam" id="PF26639">
    <property type="entry name" value="Het-6_barrel"/>
    <property type="match status" value="1"/>
</dbReference>
<accession>A0A9P6IFD7</accession>
<protein>
    <submittedName>
        <fullName evidence="2">Uncharacterized protein</fullName>
    </submittedName>
</protein>
<sequence>MVVVIGLASIVFILGIDPFTVAYTLAHGKVTHDRTHVAGFLENRQLRLGFLTVLAGTALTGLSVGVIAMDSWGSDEHVADGPLIGVLRSLRERQASVPKDKAFALSSVLYSLDISHADANHDLSLGEVYHRLFLDLLHFQPAVINLLVDVNPASGWEREVPSWVPDWSTIRQRPWLKPEHVYDHIDKYQDNLPAPHMKISEGKLGLWGTLEGTVAACTTTMFDRQSFAWDDLQFPSQMLSMLLRFFIQAQDILTDASPPVCLSAEIARVVRGCVPNLDGQHTTALTECLEACSQSMEVSQRIETHYGANDTSLFALVEDLETSHRDNLDLALMCCSQLMRSESCLFLTTQGSVGVGPIDTEKGDTIALLRGVAVPMLLRPAEEEQGNQHTFSVIGPAYIEKHMDLSEFNAGVHGIDWVAVYLV</sequence>
<reference evidence="2" key="1">
    <citation type="submission" date="2020-03" db="EMBL/GenBank/DDBJ databases">
        <authorList>
            <person name="He L."/>
        </authorList>
    </citation>
    <scope>NUCLEOTIDE SEQUENCE</scope>
    <source>
        <strain evidence="2">CkLH20</strain>
    </source>
</reference>
<gene>
    <name evidence="2" type="ORF">CkaCkLH20_04795</name>
</gene>
<comment type="caution">
    <text evidence="2">The sequence shown here is derived from an EMBL/GenBank/DDBJ whole genome shotgun (WGS) entry which is preliminary data.</text>
</comment>
<keyword evidence="3" id="KW-1185">Reference proteome</keyword>
<organism evidence="2 3">
    <name type="scientific">Colletotrichum karsti</name>
    <dbReference type="NCBI Taxonomy" id="1095194"/>
    <lineage>
        <taxon>Eukaryota</taxon>
        <taxon>Fungi</taxon>
        <taxon>Dikarya</taxon>
        <taxon>Ascomycota</taxon>
        <taxon>Pezizomycotina</taxon>
        <taxon>Sordariomycetes</taxon>
        <taxon>Hypocreomycetidae</taxon>
        <taxon>Glomerellales</taxon>
        <taxon>Glomerellaceae</taxon>
        <taxon>Colletotrichum</taxon>
        <taxon>Colletotrichum boninense species complex</taxon>
    </lineage>
</organism>
<dbReference type="EMBL" id="JAATWM020000013">
    <property type="protein sequence ID" value="KAF9877660.1"/>
    <property type="molecule type" value="Genomic_DNA"/>
</dbReference>
<reference evidence="2" key="2">
    <citation type="submission" date="2020-11" db="EMBL/GenBank/DDBJ databases">
        <title>Whole genome sequencing of Colletotrichum sp.</title>
        <authorList>
            <person name="Li H."/>
        </authorList>
    </citation>
    <scope>NUCLEOTIDE SEQUENCE</scope>
    <source>
        <strain evidence="2">CkLH20</strain>
    </source>
</reference>
<dbReference type="GeneID" id="62160588"/>
<dbReference type="PANTHER" id="PTHR24148">
    <property type="entry name" value="ANKYRIN REPEAT DOMAIN-CONTAINING PROTEIN 39 HOMOLOG-RELATED"/>
    <property type="match status" value="1"/>
</dbReference>
<evidence type="ECO:0000313" key="3">
    <source>
        <dbReference type="Proteomes" id="UP000781932"/>
    </source>
</evidence>
<dbReference type="PANTHER" id="PTHR24148:SF64">
    <property type="entry name" value="HETEROKARYON INCOMPATIBILITY DOMAIN-CONTAINING PROTEIN"/>
    <property type="match status" value="1"/>
</dbReference>
<dbReference type="Proteomes" id="UP000781932">
    <property type="component" value="Unassembled WGS sequence"/>
</dbReference>
<feature type="transmembrane region" description="Helical" evidence="1">
    <location>
        <begin position="46"/>
        <end position="68"/>
    </location>
</feature>
<keyword evidence="1" id="KW-0812">Transmembrane</keyword>